<reference evidence="1" key="2">
    <citation type="submission" date="2020-11" db="EMBL/GenBank/DDBJ databases">
        <authorList>
            <person name="McCartney M.A."/>
            <person name="Auch B."/>
            <person name="Kono T."/>
            <person name="Mallez S."/>
            <person name="Becker A."/>
            <person name="Gohl D.M."/>
            <person name="Silverstein K.A.T."/>
            <person name="Koren S."/>
            <person name="Bechman K.B."/>
            <person name="Herman A."/>
            <person name="Abrahante J.E."/>
            <person name="Garbe J."/>
        </authorList>
    </citation>
    <scope>NUCLEOTIDE SEQUENCE</scope>
    <source>
        <strain evidence="1">Duluth1</strain>
        <tissue evidence="1">Whole animal</tissue>
    </source>
</reference>
<dbReference type="AlphaFoldDB" id="A0A9D4M499"/>
<accession>A0A9D4M499</accession>
<gene>
    <name evidence="1" type="ORF">DPMN_032491</name>
</gene>
<dbReference type="EMBL" id="JAIWYP010000002">
    <property type="protein sequence ID" value="KAH3869328.1"/>
    <property type="molecule type" value="Genomic_DNA"/>
</dbReference>
<sequence length="167" mass="18917">MSLIFEKKQLSTRIDQADVNIIRLDGEVSKLEVNELVKKKERNEIINNLTAELLQLNAMTKCDDRVNAIQNRSEQSITENLAGYKDLETQISVQMKTLSKSLITEQNKLSVRINQADANIVRLDGGLNTLDGISRGIEELKTRTDKCCIGKWGYYCTDNETSYTSKI</sequence>
<evidence type="ECO:0000313" key="2">
    <source>
        <dbReference type="Proteomes" id="UP000828390"/>
    </source>
</evidence>
<comment type="caution">
    <text evidence="1">The sequence shown here is derived from an EMBL/GenBank/DDBJ whole genome shotgun (WGS) entry which is preliminary data.</text>
</comment>
<dbReference type="Proteomes" id="UP000828390">
    <property type="component" value="Unassembled WGS sequence"/>
</dbReference>
<organism evidence="1 2">
    <name type="scientific">Dreissena polymorpha</name>
    <name type="common">Zebra mussel</name>
    <name type="synonym">Mytilus polymorpha</name>
    <dbReference type="NCBI Taxonomy" id="45954"/>
    <lineage>
        <taxon>Eukaryota</taxon>
        <taxon>Metazoa</taxon>
        <taxon>Spiralia</taxon>
        <taxon>Lophotrochozoa</taxon>
        <taxon>Mollusca</taxon>
        <taxon>Bivalvia</taxon>
        <taxon>Autobranchia</taxon>
        <taxon>Heteroconchia</taxon>
        <taxon>Euheterodonta</taxon>
        <taxon>Imparidentia</taxon>
        <taxon>Neoheterodontei</taxon>
        <taxon>Myida</taxon>
        <taxon>Dreissenoidea</taxon>
        <taxon>Dreissenidae</taxon>
        <taxon>Dreissena</taxon>
    </lineage>
</organism>
<protein>
    <submittedName>
        <fullName evidence="1">Uncharacterized protein</fullName>
    </submittedName>
</protein>
<evidence type="ECO:0000313" key="1">
    <source>
        <dbReference type="EMBL" id="KAH3869328.1"/>
    </source>
</evidence>
<keyword evidence="2" id="KW-1185">Reference proteome</keyword>
<reference evidence="1" key="1">
    <citation type="journal article" date="2019" name="bioRxiv">
        <title>The Genome of the Zebra Mussel, Dreissena polymorpha: A Resource for Invasive Species Research.</title>
        <authorList>
            <person name="McCartney M.A."/>
            <person name="Auch B."/>
            <person name="Kono T."/>
            <person name="Mallez S."/>
            <person name="Zhang Y."/>
            <person name="Obille A."/>
            <person name="Becker A."/>
            <person name="Abrahante J.E."/>
            <person name="Garbe J."/>
            <person name="Badalamenti J.P."/>
            <person name="Herman A."/>
            <person name="Mangelson H."/>
            <person name="Liachko I."/>
            <person name="Sullivan S."/>
            <person name="Sone E.D."/>
            <person name="Koren S."/>
            <person name="Silverstein K.A.T."/>
            <person name="Beckman K.B."/>
            <person name="Gohl D.M."/>
        </authorList>
    </citation>
    <scope>NUCLEOTIDE SEQUENCE</scope>
    <source>
        <strain evidence="1">Duluth1</strain>
        <tissue evidence="1">Whole animal</tissue>
    </source>
</reference>
<proteinExistence type="predicted"/>
<name>A0A9D4M499_DREPO</name>